<dbReference type="PANTHER" id="PTHR30561">
    <property type="entry name" value="SMR FAMILY PROTON-DEPENDENT DRUG EFFLUX TRANSPORTER SUGE"/>
    <property type="match status" value="1"/>
</dbReference>
<evidence type="ECO:0000256" key="6">
    <source>
        <dbReference type="ARBA" id="ARBA00022692"/>
    </source>
</evidence>
<evidence type="ECO:0000256" key="10">
    <source>
        <dbReference type="SAM" id="Phobius"/>
    </source>
</evidence>
<comment type="caution">
    <text evidence="11">The sequence shown here is derived from an EMBL/GenBank/DDBJ whole genome shotgun (WGS) entry which is preliminary data.</text>
</comment>
<reference evidence="11" key="1">
    <citation type="submission" date="2020-07" db="EMBL/GenBank/DDBJ databases">
        <title>Carbapenem Resistant Aeromonas hydrophila Carrying blacphA7 Isolated from Two Solid Organ Transplant Patients.</title>
        <authorList>
            <person name="Hilt E."/>
            <person name="Fitzwater S.P."/>
            <person name="Ward K."/>
            <person name="De St Maurice A."/>
            <person name="Chandrasekaran S."/>
            <person name="Garner O.B."/>
            <person name="Yang S."/>
        </authorList>
    </citation>
    <scope>NUCLEOTIDE SEQUENCE</scope>
    <source>
        <strain evidence="11">B-1</strain>
    </source>
</reference>
<dbReference type="GO" id="GO:0015220">
    <property type="term" value="F:choline transmembrane transporter activity"/>
    <property type="evidence" value="ECO:0007669"/>
    <property type="project" value="TreeGrafter"/>
</dbReference>
<keyword evidence="8 10" id="KW-0472">Membrane</keyword>
<evidence type="ECO:0000313" key="11">
    <source>
        <dbReference type="EMBL" id="MBC8673937.1"/>
    </source>
</evidence>
<keyword evidence="7 10" id="KW-1133">Transmembrane helix</keyword>
<dbReference type="AlphaFoldDB" id="A0A926FNV6"/>
<dbReference type="GO" id="GO:1903711">
    <property type="term" value="P:spermidine transmembrane transport"/>
    <property type="evidence" value="ECO:0007669"/>
    <property type="project" value="TreeGrafter"/>
</dbReference>
<evidence type="ECO:0000256" key="2">
    <source>
        <dbReference type="ARBA" id="ARBA00011359"/>
    </source>
</evidence>
<protein>
    <recommendedName>
        <fullName evidence="3">Spermidine export protein MdtI</fullName>
    </recommendedName>
</protein>
<evidence type="ECO:0000256" key="4">
    <source>
        <dbReference type="ARBA" id="ARBA00022475"/>
    </source>
</evidence>
<dbReference type="InterPro" id="IPR045324">
    <property type="entry name" value="Small_multidrug_res"/>
</dbReference>
<dbReference type="EMBL" id="JACLAN010000003">
    <property type="protein sequence ID" value="MBC8673937.1"/>
    <property type="molecule type" value="Genomic_DNA"/>
</dbReference>
<comment type="similarity">
    <text evidence="9">Belongs to the drug/metabolite transporter (DMT) superfamily. Small multidrug resistance (SMR) (TC 2.A.7.1) family.</text>
</comment>
<dbReference type="GO" id="GO:0005886">
    <property type="term" value="C:plasma membrane"/>
    <property type="evidence" value="ECO:0007669"/>
    <property type="project" value="UniProtKB-SubCell"/>
</dbReference>
<dbReference type="SUPFAM" id="SSF103481">
    <property type="entry name" value="Multidrug resistance efflux transporter EmrE"/>
    <property type="match status" value="1"/>
</dbReference>
<sequence length="115" mass="12071">MRRLGTAKEAVCTVDHRTGAALLDIGANMAINRSVGFRHKGWDFSASCWCCAFTLLSEAVSTGKIDLAVAYATWGAIGILGTALGGLLLFGERLKPIGWVGMLVMAVAVTLLTTA</sequence>
<evidence type="ECO:0000256" key="1">
    <source>
        <dbReference type="ARBA" id="ARBA00004429"/>
    </source>
</evidence>
<keyword evidence="6 9" id="KW-0812">Transmembrane</keyword>
<evidence type="ECO:0000256" key="3">
    <source>
        <dbReference type="ARBA" id="ARBA00021114"/>
    </source>
</evidence>
<evidence type="ECO:0000256" key="7">
    <source>
        <dbReference type="ARBA" id="ARBA00022989"/>
    </source>
</evidence>
<keyword evidence="5" id="KW-0997">Cell inner membrane</keyword>
<organism evidence="11">
    <name type="scientific">Aeromonas hydrophila</name>
    <dbReference type="NCBI Taxonomy" id="644"/>
    <lineage>
        <taxon>Bacteria</taxon>
        <taxon>Pseudomonadati</taxon>
        <taxon>Pseudomonadota</taxon>
        <taxon>Gammaproteobacteria</taxon>
        <taxon>Aeromonadales</taxon>
        <taxon>Aeromonadaceae</taxon>
        <taxon>Aeromonas</taxon>
    </lineage>
</organism>
<evidence type="ECO:0000256" key="9">
    <source>
        <dbReference type="RuleBase" id="RU003942"/>
    </source>
</evidence>
<comment type="subunit">
    <text evidence="2">Forms a complex with MdtJ.</text>
</comment>
<proteinExistence type="inferred from homology"/>
<dbReference type="GO" id="GO:0015199">
    <property type="term" value="F:amino-acid betaine transmembrane transporter activity"/>
    <property type="evidence" value="ECO:0007669"/>
    <property type="project" value="TreeGrafter"/>
</dbReference>
<dbReference type="PANTHER" id="PTHR30561:SF6">
    <property type="entry name" value="SPERMIDINE EXPORT PROTEIN MDTI"/>
    <property type="match status" value="1"/>
</dbReference>
<feature type="transmembrane region" description="Helical" evidence="10">
    <location>
        <begin position="96"/>
        <end position="114"/>
    </location>
</feature>
<dbReference type="InterPro" id="IPR037185">
    <property type="entry name" value="EmrE-like"/>
</dbReference>
<comment type="subcellular location">
    <subcellularLocation>
        <location evidence="1">Cell inner membrane</location>
        <topology evidence="1">Multi-pass membrane protein</topology>
    </subcellularLocation>
    <subcellularLocation>
        <location evidence="9">Cell membrane</location>
        <topology evidence="9">Multi-pass membrane protein</topology>
    </subcellularLocation>
</comment>
<accession>A0A926FNV6</accession>
<name>A0A926FNV6_AERHY</name>
<dbReference type="Gene3D" id="1.10.3730.20">
    <property type="match status" value="1"/>
</dbReference>
<dbReference type="InterPro" id="IPR000390">
    <property type="entry name" value="Small_drug/metabolite_transptr"/>
</dbReference>
<keyword evidence="4" id="KW-1003">Cell membrane</keyword>
<dbReference type="Pfam" id="PF00893">
    <property type="entry name" value="Multi_Drug_Res"/>
    <property type="match status" value="1"/>
</dbReference>
<feature type="transmembrane region" description="Helical" evidence="10">
    <location>
        <begin position="68"/>
        <end position="90"/>
    </location>
</feature>
<evidence type="ECO:0000256" key="8">
    <source>
        <dbReference type="ARBA" id="ARBA00023136"/>
    </source>
</evidence>
<dbReference type="GO" id="GO:0031460">
    <property type="term" value="P:glycine betaine transport"/>
    <property type="evidence" value="ECO:0007669"/>
    <property type="project" value="TreeGrafter"/>
</dbReference>
<dbReference type="GO" id="GO:0015297">
    <property type="term" value="F:antiporter activity"/>
    <property type="evidence" value="ECO:0007669"/>
    <property type="project" value="TreeGrafter"/>
</dbReference>
<gene>
    <name evidence="11" type="ORF">H2136_07875</name>
</gene>
<evidence type="ECO:0000256" key="5">
    <source>
        <dbReference type="ARBA" id="ARBA00022519"/>
    </source>
</evidence>